<name>A0A1H6HVP4_9EURY</name>
<dbReference type="InterPro" id="IPR052710">
    <property type="entry name" value="CAAX_protease"/>
</dbReference>
<reference evidence="3 4" key="1">
    <citation type="submission" date="2016-10" db="EMBL/GenBank/DDBJ databases">
        <authorList>
            <person name="de Groot N.N."/>
        </authorList>
    </citation>
    <scope>NUCLEOTIDE SEQUENCE [LARGE SCALE GENOMIC DNA]</scope>
    <source>
        <strain evidence="3 4">IBRC-M10418</strain>
    </source>
</reference>
<dbReference type="Proteomes" id="UP000199215">
    <property type="component" value="Unassembled WGS sequence"/>
</dbReference>
<dbReference type="GO" id="GO:0004175">
    <property type="term" value="F:endopeptidase activity"/>
    <property type="evidence" value="ECO:0007669"/>
    <property type="project" value="UniProtKB-ARBA"/>
</dbReference>
<evidence type="ECO:0000313" key="4">
    <source>
        <dbReference type="Proteomes" id="UP000199215"/>
    </source>
</evidence>
<gene>
    <name evidence="3" type="ORF">SAMN05192561_101589</name>
</gene>
<keyword evidence="1" id="KW-1133">Transmembrane helix</keyword>
<keyword evidence="4" id="KW-1185">Reference proteome</keyword>
<dbReference type="PANTHER" id="PTHR36435:SF1">
    <property type="entry name" value="CAAX AMINO TERMINAL PROTEASE FAMILY PROTEIN"/>
    <property type="match status" value="1"/>
</dbReference>
<sequence length="252" mass="26678">MKHPQPTTETPTGYESVRTFLTAVALLAISSFGGLLIIDGFSRLQPLVGLGDSFALTFLVGGGLATLWFAAVGVAYLRFRPVTIHYDLRWPTLRDGGWILGGLAGIIVVSLLAEVVVNLFGSGSATNISTAAAIENPVFIYSVFLVGNLLFIAPIEEFLFRGVIQGRLRESFGTITAITITSVGFGLTHIPSYWFGGSDLLSVGVWGAVVSIAATGFILGYLYERTNSLLTVSIIHGLVNTVGIGLALLAVL</sequence>
<evidence type="ECO:0000256" key="1">
    <source>
        <dbReference type="SAM" id="Phobius"/>
    </source>
</evidence>
<accession>A0A1H6HVP4</accession>
<dbReference type="InterPro" id="IPR003675">
    <property type="entry name" value="Rce1/LyrA-like_dom"/>
</dbReference>
<evidence type="ECO:0000259" key="2">
    <source>
        <dbReference type="Pfam" id="PF02517"/>
    </source>
</evidence>
<protein>
    <recommendedName>
        <fullName evidence="2">CAAX prenyl protease 2/Lysostaphin resistance protein A-like domain-containing protein</fullName>
    </recommendedName>
</protein>
<organism evidence="3 4">
    <name type="scientific">Halopenitus malekzadehii</name>
    <dbReference type="NCBI Taxonomy" id="1267564"/>
    <lineage>
        <taxon>Archaea</taxon>
        <taxon>Methanobacteriati</taxon>
        <taxon>Methanobacteriota</taxon>
        <taxon>Stenosarchaea group</taxon>
        <taxon>Halobacteria</taxon>
        <taxon>Halobacteriales</taxon>
        <taxon>Haloferacaceae</taxon>
        <taxon>Halopenitus</taxon>
    </lineage>
</organism>
<feature type="transmembrane region" description="Helical" evidence="1">
    <location>
        <begin position="20"/>
        <end position="42"/>
    </location>
</feature>
<dbReference type="EMBL" id="FNWU01000001">
    <property type="protein sequence ID" value="SEH40092.1"/>
    <property type="molecule type" value="Genomic_DNA"/>
</dbReference>
<feature type="transmembrane region" description="Helical" evidence="1">
    <location>
        <begin position="139"/>
        <end position="160"/>
    </location>
</feature>
<dbReference type="AlphaFoldDB" id="A0A1H6HVP4"/>
<feature type="transmembrane region" description="Helical" evidence="1">
    <location>
        <begin position="200"/>
        <end position="222"/>
    </location>
</feature>
<evidence type="ECO:0000313" key="3">
    <source>
        <dbReference type="EMBL" id="SEH40092.1"/>
    </source>
</evidence>
<feature type="transmembrane region" description="Helical" evidence="1">
    <location>
        <begin position="54"/>
        <end position="77"/>
    </location>
</feature>
<keyword evidence="1" id="KW-0812">Transmembrane</keyword>
<keyword evidence="1" id="KW-0472">Membrane</keyword>
<dbReference type="PANTHER" id="PTHR36435">
    <property type="entry name" value="SLR1288 PROTEIN"/>
    <property type="match status" value="1"/>
</dbReference>
<feature type="transmembrane region" description="Helical" evidence="1">
    <location>
        <begin position="172"/>
        <end position="194"/>
    </location>
</feature>
<proteinExistence type="predicted"/>
<feature type="domain" description="CAAX prenyl protease 2/Lysostaphin resistance protein A-like" evidence="2">
    <location>
        <begin position="143"/>
        <end position="242"/>
    </location>
</feature>
<feature type="transmembrane region" description="Helical" evidence="1">
    <location>
        <begin position="98"/>
        <end position="119"/>
    </location>
</feature>
<dbReference type="STRING" id="1267564.SAMN05192561_101589"/>
<dbReference type="Pfam" id="PF02517">
    <property type="entry name" value="Rce1-like"/>
    <property type="match status" value="1"/>
</dbReference>
<dbReference type="GO" id="GO:0080120">
    <property type="term" value="P:CAAX-box protein maturation"/>
    <property type="evidence" value="ECO:0007669"/>
    <property type="project" value="UniProtKB-ARBA"/>
</dbReference>
<feature type="transmembrane region" description="Helical" evidence="1">
    <location>
        <begin position="229"/>
        <end position="251"/>
    </location>
</feature>